<dbReference type="OMA" id="HCWRCKT"/>
<dbReference type="EC" id="6.1.1.5" evidence="3"/>
<dbReference type="GeneID" id="14913434"/>
<sequence length="978" mass="108851">MLRRVTNKGLASEANSAAAAPAATANSKAFGHTLNLPRTTFPLYTTEKAQLQLEGSLLAEVSDNLYAWQAQQQRQKSFVLHDGPPYANGPLHTGHVMNKVLKDIVNRYKLLRGHAIKYVPGWDCHGLPIELKAVDQAKSGSTLSPTEIRAKAHACAEEAIAQQMKGFRSWGVMGEWNNPYATKDPKYEASQLGLFLDLYKKGYVYRGLKPVIWSPSSRTALAEAEVEYSDTHVSPSVYVAFSVKHLANKAGELSRFNNLHALIWTTTPWTIPANMAICVNPNIEYSVVKTTDQHDKHYVIASDRLQAMQELLKQEIEVCARLPGSSLADTIYVHPLDGRELKVLPGTHVTTESGTGLVHTAPAHGADDYVVCKAHGIPLRSFVDDNGKFTQDLPEFAGKFVLGPGNELVIQALTDKGALVHQHKYTHKYPYDWRTKKPIIMRATEQWFVDLKDVVAPALDEISRVQMVPATGRTRLESFIRSRQEWCISRQRVWGLPIPVFYSRQGELLLTEESVGHVQKLVAKHGSDCWWSMPTSELLPPSEKHNADKWEKGRDTMDVWLDSGVSWHSVLHNRELPFPADMYLEGSDQHRGWFQSSLITSVALTGKAPYRAVLTHGFVLDEHGRKMSKSLGNTIDPVALVNGDEKKAGCGVDVLRMWVASSDYSRDTLIGPVVINKMKGSLRKLRNTARFLLGNLADYDRRQAIPDDDLTGIDRYMLHKLHEFSHGVTTDYDDYQFSKVYRGLVNFATVDLSAFYFEVVKDRLYADATDSLRRRSTQTVLRHTLDALTAALAPIAPFTAQDIHRHDAQAAAVAPNVFHLEWPRAGDQWKQDGMAQQWDAIRDVRSQTYKVLEAARAHKVIGSSLDARVRLYTGSDDNQVARWLAEPTSDELAEILVTSAVDLVPEAPAFEVVDDRPPQADLTSGPTPSFVGGGLVHAVPVGVEVVPASMHAVKCPRCWRYASAEENTPCPRCAQAMA</sequence>
<dbReference type="HAMAP" id="MF_02002">
    <property type="entry name" value="Ile_tRNA_synth_type1"/>
    <property type="match status" value="1"/>
</dbReference>
<dbReference type="InterPro" id="IPR002301">
    <property type="entry name" value="Ile-tRNA-ligase"/>
</dbReference>
<dbReference type="GO" id="GO:0032543">
    <property type="term" value="P:mitochondrial translation"/>
    <property type="evidence" value="ECO:0007669"/>
    <property type="project" value="TreeGrafter"/>
</dbReference>
<evidence type="ECO:0000313" key="14">
    <source>
        <dbReference type="Proteomes" id="UP000011083"/>
    </source>
</evidence>
<dbReference type="SUPFAM" id="SSF52374">
    <property type="entry name" value="Nucleotidylyl transferase"/>
    <property type="match status" value="1"/>
</dbReference>
<dbReference type="Proteomes" id="UP000011083">
    <property type="component" value="Unassembled WGS sequence"/>
</dbReference>
<dbReference type="InterPro" id="IPR050081">
    <property type="entry name" value="Ile-tRNA_ligase"/>
</dbReference>
<dbReference type="InterPro" id="IPR023585">
    <property type="entry name" value="Ile-tRNA-ligase_type1"/>
</dbReference>
<dbReference type="Gene3D" id="3.90.740.10">
    <property type="entry name" value="Valyl/Leucyl/Isoleucyl-tRNA synthetase, editing domain"/>
    <property type="match status" value="1"/>
</dbReference>
<evidence type="ECO:0000256" key="9">
    <source>
        <dbReference type="ARBA" id="ARBA00032665"/>
    </source>
</evidence>
<name>L8GKW1_ACACF</name>
<dbReference type="FunFam" id="3.90.740.10:FF:000009">
    <property type="entry name" value="Isoleucyl-tRNA synthetase 2, mitochondrial"/>
    <property type="match status" value="1"/>
</dbReference>
<evidence type="ECO:0000256" key="7">
    <source>
        <dbReference type="ARBA" id="ARBA00022917"/>
    </source>
</evidence>
<dbReference type="GO" id="GO:0002161">
    <property type="term" value="F:aminoacyl-tRNA deacylase activity"/>
    <property type="evidence" value="ECO:0007669"/>
    <property type="project" value="InterPro"/>
</dbReference>
<dbReference type="InterPro" id="IPR009008">
    <property type="entry name" value="Val/Leu/Ile-tRNA-synth_edit"/>
</dbReference>
<dbReference type="InterPro" id="IPR013155">
    <property type="entry name" value="M/V/L/I-tRNA-synth_anticd-bd"/>
</dbReference>
<evidence type="ECO:0000259" key="12">
    <source>
        <dbReference type="Pfam" id="PF08264"/>
    </source>
</evidence>
<dbReference type="EMBL" id="KB008103">
    <property type="protein sequence ID" value="ELR12836.1"/>
    <property type="molecule type" value="Genomic_DNA"/>
</dbReference>
<dbReference type="SUPFAM" id="SSF50677">
    <property type="entry name" value="ValRS/IleRS/LeuRS editing domain"/>
    <property type="match status" value="1"/>
</dbReference>
<evidence type="ECO:0000256" key="1">
    <source>
        <dbReference type="ARBA" id="ARBA00004173"/>
    </source>
</evidence>
<dbReference type="VEuPathDB" id="AmoebaDB:ACA1_093830"/>
<keyword evidence="5" id="KW-0547">Nucleotide-binding</keyword>
<evidence type="ECO:0000256" key="10">
    <source>
        <dbReference type="ARBA" id="ARBA00048359"/>
    </source>
</evidence>
<keyword evidence="7" id="KW-0648">Protein biosynthesis</keyword>
<evidence type="ECO:0000256" key="8">
    <source>
        <dbReference type="ARBA" id="ARBA00023146"/>
    </source>
</evidence>
<protein>
    <recommendedName>
        <fullName evidence="3">isoleucine--tRNA ligase</fullName>
        <ecNumber evidence="3">6.1.1.5</ecNumber>
    </recommendedName>
    <alternativeName>
        <fullName evidence="9">Isoleucyl-tRNA synthetase</fullName>
    </alternativeName>
</protein>
<dbReference type="PANTHER" id="PTHR42765:SF1">
    <property type="entry name" value="ISOLEUCINE--TRNA LIGASE, MITOCHONDRIAL"/>
    <property type="match status" value="1"/>
</dbReference>
<evidence type="ECO:0000256" key="2">
    <source>
        <dbReference type="ARBA" id="ARBA00005594"/>
    </source>
</evidence>
<reference evidence="13 14" key="1">
    <citation type="journal article" date="2013" name="Genome Biol.">
        <title>Genome of Acanthamoeba castellanii highlights extensive lateral gene transfer and early evolution of tyrosine kinase signaling.</title>
        <authorList>
            <person name="Clarke M."/>
            <person name="Lohan A.J."/>
            <person name="Liu B."/>
            <person name="Lagkouvardos I."/>
            <person name="Roy S."/>
            <person name="Zafar N."/>
            <person name="Bertelli C."/>
            <person name="Schilde C."/>
            <person name="Kianianmomeni A."/>
            <person name="Burglin T.R."/>
            <person name="Frech C."/>
            <person name="Turcotte B."/>
            <person name="Kopec K.O."/>
            <person name="Synnott J.M."/>
            <person name="Choo C."/>
            <person name="Paponov I."/>
            <person name="Finkler A."/>
            <person name="Soon Heng Tan C."/>
            <person name="Hutchins A.P."/>
            <person name="Weinmeier T."/>
            <person name="Rattei T."/>
            <person name="Chu J.S."/>
            <person name="Gimenez G."/>
            <person name="Irimia M."/>
            <person name="Rigden D.J."/>
            <person name="Fitzpatrick D.A."/>
            <person name="Lorenzo-Morales J."/>
            <person name="Bateman A."/>
            <person name="Chiu C.H."/>
            <person name="Tang P."/>
            <person name="Hegemann P."/>
            <person name="Fromm H."/>
            <person name="Raoult D."/>
            <person name="Greub G."/>
            <person name="Miranda-Saavedra D."/>
            <person name="Chen N."/>
            <person name="Nash P."/>
            <person name="Ginger M.L."/>
            <person name="Horn M."/>
            <person name="Schaap P."/>
            <person name="Caler L."/>
            <person name="Loftus B."/>
        </authorList>
    </citation>
    <scope>NUCLEOTIDE SEQUENCE [LARGE SCALE GENOMIC DNA]</scope>
    <source>
        <strain evidence="13 14">Neff</strain>
    </source>
</reference>
<keyword evidence="6" id="KW-0067">ATP-binding</keyword>
<dbReference type="PANTHER" id="PTHR42765">
    <property type="entry name" value="SOLEUCYL-TRNA SYNTHETASE"/>
    <property type="match status" value="1"/>
</dbReference>
<dbReference type="Pfam" id="PF08264">
    <property type="entry name" value="Anticodon_1"/>
    <property type="match status" value="1"/>
</dbReference>
<dbReference type="Gene3D" id="1.10.10.830">
    <property type="entry name" value="Ile-tRNA synthetase CP2 domain-like"/>
    <property type="match status" value="1"/>
</dbReference>
<dbReference type="SUPFAM" id="SSF47323">
    <property type="entry name" value="Anticodon-binding domain of a subclass of class I aminoacyl-tRNA synthetases"/>
    <property type="match status" value="1"/>
</dbReference>
<dbReference type="CDD" id="cd07960">
    <property type="entry name" value="Anticodon_Ia_Ile_BEm"/>
    <property type="match status" value="1"/>
</dbReference>
<dbReference type="InterPro" id="IPR002300">
    <property type="entry name" value="aa-tRNA-synth_Ia"/>
</dbReference>
<evidence type="ECO:0000256" key="6">
    <source>
        <dbReference type="ARBA" id="ARBA00022840"/>
    </source>
</evidence>
<comment type="similarity">
    <text evidence="2">Belongs to the class-I aminoacyl-tRNA synthetase family.</text>
</comment>
<comment type="catalytic activity">
    <reaction evidence="10">
        <text>tRNA(Ile) + L-isoleucine + ATP = L-isoleucyl-tRNA(Ile) + AMP + diphosphate</text>
        <dbReference type="Rhea" id="RHEA:11060"/>
        <dbReference type="Rhea" id="RHEA-COMP:9666"/>
        <dbReference type="Rhea" id="RHEA-COMP:9695"/>
        <dbReference type="ChEBI" id="CHEBI:30616"/>
        <dbReference type="ChEBI" id="CHEBI:33019"/>
        <dbReference type="ChEBI" id="CHEBI:58045"/>
        <dbReference type="ChEBI" id="CHEBI:78442"/>
        <dbReference type="ChEBI" id="CHEBI:78528"/>
        <dbReference type="ChEBI" id="CHEBI:456215"/>
        <dbReference type="EC" id="6.1.1.5"/>
    </reaction>
</comment>
<evidence type="ECO:0000313" key="13">
    <source>
        <dbReference type="EMBL" id="ELR12836.1"/>
    </source>
</evidence>
<dbReference type="AlphaFoldDB" id="L8GKW1"/>
<dbReference type="GO" id="GO:0005524">
    <property type="term" value="F:ATP binding"/>
    <property type="evidence" value="ECO:0007669"/>
    <property type="project" value="UniProtKB-KW"/>
</dbReference>
<feature type="domain" description="Aminoacyl-tRNA synthetase class Ia" evidence="11">
    <location>
        <begin position="64"/>
        <end position="668"/>
    </location>
</feature>
<dbReference type="Pfam" id="PF00133">
    <property type="entry name" value="tRNA-synt_1"/>
    <property type="match status" value="1"/>
</dbReference>
<keyword evidence="4 13" id="KW-0436">Ligase</keyword>
<dbReference type="PRINTS" id="PR00984">
    <property type="entry name" value="TRNASYNTHILE"/>
</dbReference>
<accession>L8GKW1</accession>
<dbReference type="KEGG" id="acan:ACA1_093830"/>
<dbReference type="OrthoDB" id="10264412at2759"/>
<evidence type="ECO:0000256" key="5">
    <source>
        <dbReference type="ARBA" id="ARBA00022741"/>
    </source>
</evidence>
<feature type="domain" description="Methionyl/Valyl/Leucyl/Isoleucyl-tRNA synthetase anticodon-binding" evidence="12">
    <location>
        <begin position="714"/>
        <end position="870"/>
    </location>
</feature>
<dbReference type="Gene3D" id="1.10.730.20">
    <property type="match status" value="1"/>
</dbReference>
<keyword evidence="14" id="KW-1185">Reference proteome</keyword>
<dbReference type="GO" id="GO:0000049">
    <property type="term" value="F:tRNA binding"/>
    <property type="evidence" value="ECO:0007669"/>
    <property type="project" value="InterPro"/>
</dbReference>
<dbReference type="GO" id="GO:0006428">
    <property type="term" value="P:isoleucyl-tRNA aminoacylation"/>
    <property type="evidence" value="ECO:0007669"/>
    <property type="project" value="InterPro"/>
</dbReference>
<dbReference type="InterPro" id="IPR009080">
    <property type="entry name" value="tRNAsynth_Ia_anticodon-bd"/>
</dbReference>
<dbReference type="FunFam" id="3.40.50.620:FF:000111">
    <property type="entry name" value="Mitochondrial isoleucyl-tRNA synthetase"/>
    <property type="match status" value="1"/>
</dbReference>
<gene>
    <name evidence="13" type="ORF">ACA1_093830</name>
</gene>
<dbReference type="Gene3D" id="3.40.50.620">
    <property type="entry name" value="HUPs"/>
    <property type="match status" value="2"/>
</dbReference>
<comment type="subcellular location">
    <subcellularLocation>
        <location evidence="1">Mitochondrion</location>
    </subcellularLocation>
</comment>
<dbReference type="CDD" id="cd00818">
    <property type="entry name" value="IleRS_core"/>
    <property type="match status" value="1"/>
</dbReference>
<dbReference type="InterPro" id="IPR014729">
    <property type="entry name" value="Rossmann-like_a/b/a_fold"/>
</dbReference>
<organism evidence="13 14">
    <name type="scientific">Acanthamoeba castellanii (strain ATCC 30010 / Neff)</name>
    <dbReference type="NCBI Taxonomy" id="1257118"/>
    <lineage>
        <taxon>Eukaryota</taxon>
        <taxon>Amoebozoa</taxon>
        <taxon>Discosea</taxon>
        <taxon>Longamoebia</taxon>
        <taxon>Centramoebida</taxon>
        <taxon>Acanthamoebidae</taxon>
        <taxon>Acanthamoeba</taxon>
    </lineage>
</organism>
<dbReference type="RefSeq" id="XP_004334849.1">
    <property type="nucleotide sequence ID" value="XM_004334801.1"/>
</dbReference>
<evidence type="ECO:0000256" key="4">
    <source>
        <dbReference type="ARBA" id="ARBA00022598"/>
    </source>
</evidence>
<evidence type="ECO:0000256" key="3">
    <source>
        <dbReference type="ARBA" id="ARBA00013165"/>
    </source>
</evidence>
<dbReference type="STRING" id="1257118.L8GKW1"/>
<evidence type="ECO:0000259" key="11">
    <source>
        <dbReference type="Pfam" id="PF00133"/>
    </source>
</evidence>
<dbReference type="GO" id="GO:0004822">
    <property type="term" value="F:isoleucine-tRNA ligase activity"/>
    <property type="evidence" value="ECO:0007669"/>
    <property type="project" value="UniProtKB-EC"/>
</dbReference>
<keyword evidence="8" id="KW-0030">Aminoacyl-tRNA synthetase</keyword>
<dbReference type="GO" id="GO:0005739">
    <property type="term" value="C:mitochondrion"/>
    <property type="evidence" value="ECO:0007669"/>
    <property type="project" value="UniProtKB-SubCell"/>
</dbReference>
<proteinExistence type="inferred from homology"/>
<dbReference type="NCBIfam" id="TIGR00392">
    <property type="entry name" value="ileS"/>
    <property type="match status" value="1"/>
</dbReference>
<dbReference type="InterPro" id="IPR033708">
    <property type="entry name" value="Anticodon_Ile_BEm"/>
</dbReference>